<dbReference type="Pfam" id="PF19838">
    <property type="entry name" value="LptD_2"/>
    <property type="match status" value="1"/>
</dbReference>
<dbReference type="EMBL" id="FUZU01000005">
    <property type="protein sequence ID" value="SKC88975.1"/>
    <property type="molecule type" value="Genomic_DNA"/>
</dbReference>
<dbReference type="Proteomes" id="UP000190961">
    <property type="component" value="Unassembled WGS sequence"/>
</dbReference>
<proteinExistence type="predicted"/>
<reference evidence="3 4" key="1">
    <citation type="submission" date="2017-02" db="EMBL/GenBank/DDBJ databases">
        <authorList>
            <person name="Peterson S.W."/>
        </authorList>
    </citation>
    <scope>NUCLEOTIDE SEQUENCE [LARGE SCALE GENOMIC DNA]</scope>
    <source>
        <strain evidence="3 4">DSM 25262</strain>
    </source>
</reference>
<dbReference type="InterPro" id="IPR045659">
    <property type="entry name" value="LptD_2"/>
</dbReference>
<dbReference type="AlphaFoldDB" id="A0A1T5ML73"/>
<dbReference type="GO" id="GO:0009279">
    <property type="term" value="C:cell outer membrane"/>
    <property type="evidence" value="ECO:0007669"/>
    <property type="project" value="TreeGrafter"/>
</dbReference>
<dbReference type="GO" id="GO:1990351">
    <property type="term" value="C:transporter complex"/>
    <property type="evidence" value="ECO:0007669"/>
    <property type="project" value="TreeGrafter"/>
</dbReference>
<accession>A0A1T5ML73</accession>
<dbReference type="STRING" id="688867.SAMN05660236_5736"/>
<evidence type="ECO:0000313" key="4">
    <source>
        <dbReference type="Proteomes" id="UP000190961"/>
    </source>
</evidence>
<evidence type="ECO:0000313" key="3">
    <source>
        <dbReference type="EMBL" id="SKC88975.1"/>
    </source>
</evidence>
<feature type="region of interest" description="Disordered" evidence="1">
    <location>
        <begin position="740"/>
        <end position="762"/>
    </location>
</feature>
<dbReference type="InterPro" id="IPR050218">
    <property type="entry name" value="LptD"/>
</dbReference>
<keyword evidence="4" id="KW-1185">Reference proteome</keyword>
<protein>
    <recommendedName>
        <fullName evidence="2">LPS-assembly protein LptD central domain-containing protein</fullName>
    </recommendedName>
</protein>
<feature type="region of interest" description="Disordered" evidence="1">
    <location>
        <begin position="1"/>
        <end position="55"/>
    </location>
</feature>
<dbReference type="PANTHER" id="PTHR30189">
    <property type="entry name" value="LPS-ASSEMBLY PROTEIN"/>
    <property type="match status" value="1"/>
</dbReference>
<gene>
    <name evidence="3" type="ORF">SAMN05660236_5736</name>
</gene>
<evidence type="ECO:0000256" key="1">
    <source>
        <dbReference type="SAM" id="MobiDB-lite"/>
    </source>
</evidence>
<sequence>MASYAQVEPTVKTPESILRVKTDSIKNTTPSDTIPPPSTQADTLKSDTLKTPPPKGDIETTINYSARDSIRATLDNQMVWLYGQAKIVYGEIELEADEIVIDYANSTLTAHGTRDSLGQRIGYPVFKNGAELYETKDIIYNFKTKRARISEVVTQQGEGYLHSEAAFKNENNEILSVHNSYTTCNLEHPHFRIRATKTKAIPNDKIVAGPFYMEFNDIPLPIGFLFGMFPSPRKSASGIIVPSYGEERRRGFNLRGGGYFFDISEYAKLALTGDIYSKGGHALYANSSYLKRYHYSGSLNFSYSKNPDSDDKIETQNFTKDFRLTWSHSPQSKGTGRFSASVNAATTTYNQNNYLGYGTSADLTTSSLSNISTKLSSNISYSKRFTGTPFTMGLNMSHNQDLVTKIVDLSLPTLTVNMTNIYPFQRKNGSSNGPLDNFSVSYSMAASNRVTNNLGKIGNSDTDSIAPFNFNSFGRFFENGKKGIRHSIPASFSFKALRYFTVSPSVSYEEKWYFEKRGWYEDPTTKEILRSDTIRKEFNRISNYSFSTSLTTRLYGTYFFKKKDSKIKAIRHVVNPSVSFGFTPDFTGNRKYFEEFETNDSQGKSLTVYKSYHEGFVYGGSNTGKSGSIGFSLGNNLEAKVQGPQDSVARKVMLLNNLSFSSSYNIIADSFKLAPIGISANTNILNNKLNLNLSATLDPYNYVMRPVEGEEPVEKRMDQLAWKSGRLGRITSATLAMSTNLNPKARSKETSSREKIAKSNMPQQEKEFLIQNPDAYIDFEIPWSLNLSYNLSYTHAVDSDPNVVQTVSANGDLSLSEKWKVTYSTGYHFESKEFTQTNLGISRDLHCWTMHLNWTPFGRFQSFNFTINVKASILQDLKLERRKSFLDNL</sequence>
<evidence type="ECO:0000259" key="2">
    <source>
        <dbReference type="Pfam" id="PF19838"/>
    </source>
</evidence>
<name>A0A1T5ML73_9BACT</name>
<feature type="domain" description="LPS-assembly protein LptD central" evidence="2">
    <location>
        <begin position="206"/>
        <end position="700"/>
    </location>
</feature>
<organism evidence="3 4">
    <name type="scientific">Ohtaekwangia koreensis</name>
    <dbReference type="NCBI Taxonomy" id="688867"/>
    <lineage>
        <taxon>Bacteria</taxon>
        <taxon>Pseudomonadati</taxon>
        <taxon>Bacteroidota</taxon>
        <taxon>Cytophagia</taxon>
        <taxon>Cytophagales</taxon>
        <taxon>Fulvivirgaceae</taxon>
        <taxon>Ohtaekwangia</taxon>
    </lineage>
</organism>
<feature type="compositionally biased region" description="Basic and acidic residues" evidence="1">
    <location>
        <begin position="746"/>
        <end position="757"/>
    </location>
</feature>
<dbReference type="PANTHER" id="PTHR30189:SF1">
    <property type="entry name" value="LPS-ASSEMBLY PROTEIN LPTD"/>
    <property type="match status" value="1"/>
</dbReference>